<dbReference type="Proteomes" id="UP000184041">
    <property type="component" value="Unassembled WGS sequence"/>
</dbReference>
<dbReference type="OrthoDB" id="9811395at2"/>
<organism evidence="2 3">
    <name type="scientific">Fodinibius roseus</name>
    <dbReference type="NCBI Taxonomy" id="1194090"/>
    <lineage>
        <taxon>Bacteria</taxon>
        <taxon>Pseudomonadati</taxon>
        <taxon>Balneolota</taxon>
        <taxon>Balneolia</taxon>
        <taxon>Balneolales</taxon>
        <taxon>Balneolaceae</taxon>
        <taxon>Fodinibius</taxon>
    </lineage>
</organism>
<gene>
    <name evidence="2" type="ORF">SAMN05443144_10395</name>
</gene>
<dbReference type="InterPro" id="IPR011042">
    <property type="entry name" value="6-blade_b-propeller_TolB-like"/>
</dbReference>
<dbReference type="PANTHER" id="PTHR33546">
    <property type="entry name" value="LARGE, MULTIFUNCTIONAL SECRETED PROTEIN-RELATED"/>
    <property type="match status" value="1"/>
</dbReference>
<protein>
    <submittedName>
        <fullName evidence="2">Putative membrane-bound dehydrogenase domain-containing protein</fullName>
    </submittedName>
</protein>
<feature type="domain" description="DUF7133" evidence="1">
    <location>
        <begin position="31"/>
        <end position="449"/>
    </location>
</feature>
<dbReference type="AlphaFoldDB" id="A0A1M4W215"/>
<dbReference type="InterPro" id="IPR011041">
    <property type="entry name" value="Quinoprot_gluc/sorb_DH_b-prop"/>
</dbReference>
<keyword evidence="3" id="KW-1185">Reference proteome</keyword>
<dbReference type="SUPFAM" id="SSF50952">
    <property type="entry name" value="Soluble quinoprotein glucose dehydrogenase"/>
    <property type="match status" value="1"/>
</dbReference>
<dbReference type="NCBIfam" id="TIGR02604">
    <property type="entry name" value="Piru_Ver_Nterm"/>
    <property type="match status" value="1"/>
</dbReference>
<proteinExistence type="predicted"/>
<dbReference type="InterPro" id="IPR055557">
    <property type="entry name" value="DUF7133"/>
</dbReference>
<dbReference type="EMBL" id="FQUS01000003">
    <property type="protein sequence ID" value="SHE75163.1"/>
    <property type="molecule type" value="Genomic_DNA"/>
</dbReference>
<dbReference type="InterPro" id="IPR011989">
    <property type="entry name" value="ARM-like"/>
</dbReference>
<evidence type="ECO:0000259" key="1">
    <source>
        <dbReference type="Pfam" id="PF23500"/>
    </source>
</evidence>
<dbReference type="SUPFAM" id="SSF48371">
    <property type="entry name" value="ARM repeat"/>
    <property type="match status" value="1"/>
</dbReference>
<dbReference type="RefSeq" id="WP_073059564.1">
    <property type="nucleotide sequence ID" value="NZ_FQUS01000003.1"/>
</dbReference>
<dbReference type="InterPro" id="IPR016024">
    <property type="entry name" value="ARM-type_fold"/>
</dbReference>
<dbReference type="Pfam" id="PF23500">
    <property type="entry name" value="DUF7133"/>
    <property type="match status" value="1"/>
</dbReference>
<dbReference type="STRING" id="1194090.SAMN05443144_10395"/>
<evidence type="ECO:0000313" key="3">
    <source>
        <dbReference type="Proteomes" id="UP000184041"/>
    </source>
</evidence>
<dbReference type="Gene3D" id="2.120.10.30">
    <property type="entry name" value="TolB, C-terminal domain"/>
    <property type="match status" value="1"/>
</dbReference>
<dbReference type="Gene3D" id="1.25.10.10">
    <property type="entry name" value="Leucine-rich Repeat Variant"/>
    <property type="match status" value="1"/>
</dbReference>
<accession>A0A1M4W215</accession>
<sequence>MRQYIIVGISICIAGLLISCGQQRYPDSLTPGQAIQSFELDERFAIEVFASEPHVLDPVEMVFDAGGNAYVIEMADYPFKSDTLDDSQVVGSISQYPINSEIAEAGGRIRLLVDSDNDGQIDESTIFADSISEGTSILPWKEGLLVTSAPHILYYKDTTGDGRADTREVLFTGFSKDNMQSQITSLRFGVDNWIYASNDGRPGEVRFNRRPEAAPLPVQGADFRFRLDRGEFETATGAGRVGRTFNDWGHRFMSAAVPHIRYAVIPRRYLKRHEHLASPVAIDNINDHGLRMFQLTQAPYWRVERTKRRQQRYDEAGLDRTEYAEDHFTGATGGTYYGAHAFPEEFYGNVFTGESAGNLVHRDILRLDEDSVTYTASRSEEETDREFLASGDPWFRPVTLTVGPDGYLYVIDMYRQHIEHPVAIDEDLKTDIDFSRGREQGRIYRIVPKGEDTEKRISANLKEMDNGELAEHLAHGNQWWRLTAQRLLVERQDRSVVPVLEEMLTQNKDPRARLHALYTLEGLGALNEGLVRQAMEDDHPRLREHGMILSEQYPGLIPQLIGAIHDTSARVALQASLSLGQFEDPRVPSALAETVERHGRDAWFRTAVLSSGPGSSVELMDKLFSRESFYEQIDPWEKTFLKNLCFAIGSRNAEREVIAMLDLLSQLDTSNRQTWQVISLSGLSEGLEKHEDTHSDLAETLQGITESDSEAEITKRIDRIRTYYSGSL</sequence>
<dbReference type="InterPro" id="IPR013428">
    <property type="entry name" value="Membrane-bound_put_N"/>
</dbReference>
<reference evidence="2 3" key="1">
    <citation type="submission" date="2016-11" db="EMBL/GenBank/DDBJ databases">
        <authorList>
            <person name="Jaros S."/>
            <person name="Januszkiewicz K."/>
            <person name="Wedrychowicz H."/>
        </authorList>
    </citation>
    <scope>NUCLEOTIDE SEQUENCE [LARGE SCALE GENOMIC DNA]</scope>
    <source>
        <strain evidence="2 3">DSM 21986</strain>
    </source>
</reference>
<dbReference type="PROSITE" id="PS51257">
    <property type="entry name" value="PROKAR_LIPOPROTEIN"/>
    <property type="match status" value="1"/>
</dbReference>
<evidence type="ECO:0000313" key="2">
    <source>
        <dbReference type="EMBL" id="SHE75163.1"/>
    </source>
</evidence>
<dbReference type="PANTHER" id="PTHR33546:SF1">
    <property type="entry name" value="LARGE, MULTIFUNCTIONAL SECRETED PROTEIN"/>
    <property type="match status" value="1"/>
</dbReference>
<name>A0A1M4W215_9BACT</name>